<comment type="caution">
    <text evidence="2">The sequence shown here is derived from an EMBL/GenBank/DDBJ whole genome shotgun (WGS) entry which is preliminary data.</text>
</comment>
<dbReference type="EMBL" id="WTXG01000137">
    <property type="protein sequence ID" value="KAI0292040.1"/>
    <property type="molecule type" value="Genomic_DNA"/>
</dbReference>
<keyword evidence="3" id="KW-1185">Reference proteome</keyword>
<evidence type="ECO:0000256" key="1">
    <source>
        <dbReference type="SAM" id="MobiDB-lite"/>
    </source>
</evidence>
<gene>
    <name evidence="2" type="ORF">B0F90DRAFT_1823391</name>
</gene>
<evidence type="ECO:0000313" key="2">
    <source>
        <dbReference type="EMBL" id="KAI0292040.1"/>
    </source>
</evidence>
<proteinExistence type="predicted"/>
<feature type="compositionally biased region" description="Basic residues" evidence="1">
    <location>
        <begin position="286"/>
        <end position="298"/>
    </location>
</feature>
<protein>
    <submittedName>
        <fullName evidence="2">Uncharacterized protein</fullName>
    </submittedName>
</protein>
<name>A0AAD4QFH6_9AGAM</name>
<feature type="compositionally biased region" description="Basic and acidic residues" evidence="1">
    <location>
        <begin position="323"/>
        <end position="332"/>
    </location>
</feature>
<sequence length="364" mass="40042">MSATTSFIRALSPAATSMSQVFAALQEGVHPSEDILRDQRHYAILGTNNMSELVALIPSDYKAVLTEALHDLQNHMERLVGASNTLAKWRHCHSVGTIPAHLRSNPPVVQFTKDYKSKAEAAAHQESLRKAHTEYQIKCLEESMKAKADEVAHLEKSIEPVYLYTHMRSIVTKRSESVLTSHQIPVFKLDDEEREVLDKWVPSPAALKHAANMQQDSVVYAERVISMVRAKDVIMQRKIQKKKDLAAAATASADQIMSNDPNSIKELIEKQIKASMKASGLTPSGKKQKKKGKGKAKGKQTSGKPDKKDKGGNQNQKQANAKKLAELKDGPKKKGKGKKGKGKGKGQGKGKGKKAQDTPSSYFM</sequence>
<evidence type="ECO:0000313" key="3">
    <source>
        <dbReference type="Proteomes" id="UP001203297"/>
    </source>
</evidence>
<accession>A0AAD4QFH6</accession>
<dbReference type="AlphaFoldDB" id="A0AAD4QFH6"/>
<organism evidence="2 3">
    <name type="scientific">Multifurca ochricompacta</name>
    <dbReference type="NCBI Taxonomy" id="376703"/>
    <lineage>
        <taxon>Eukaryota</taxon>
        <taxon>Fungi</taxon>
        <taxon>Dikarya</taxon>
        <taxon>Basidiomycota</taxon>
        <taxon>Agaricomycotina</taxon>
        <taxon>Agaricomycetes</taxon>
        <taxon>Russulales</taxon>
        <taxon>Russulaceae</taxon>
        <taxon>Multifurca</taxon>
    </lineage>
</organism>
<feature type="compositionally biased region" description="Basic residues" evidence="1">
    <location>
        <begin position="333"/>
        <end position="353"/>
    </location>
</feature>
<feature type="compositionally biased region" description="Low complexity" evidence="1">
    <location>
        <begin position="312"/>
        <end position="322"/>
    </location>
</feature>
<dbReference type="Proteomes" id="UP001203297">
    <property type="component" value="Unassembled WGS sequence"/>
</dbReference>
<feature type="region of interest" description="Disordered" evidence="1">
    <location>
        <begin position="275"/>
        <end position="364"/>
    </location>
</feature>
<reference evidence="2" key="1">
    <citation type="journal article" date="2022" name="New Phytol.">
        <title>Evolutionary transition to the ectomycorrhizal habit in the genomes of a hyperdiverse lineage of mushroom-forming fungi.</title>
        <authorList>
            <person name="Looney B."/>
            <person name="Miyauchi S."/>
            <person name="Morin E."/>
            <person name="Drula E."/>
            <person name="Courty P.E."/>
            <person name="Kohler A."/>
            <person name="Kuo A."/>
            <person name="LaButti K."/>
            <person name="Pangilinan J."/>
            <person name="Lipzen A."/>
            <person name="Riley R."/>
            <person name="Andreopoulos W."/>
            <person name="He G."/>
            <person name="Johnson J."/>
            <person name="Nolan M."/>
            <person name="Tritt A."/>
            <person name="Barry K.W."/>
            <person name="Grigoriev I.V."/>
            <person name="Nagy L.G."/>
            <person name="Hibbett D."/>
            <person name="Henrissat B."/>
            <person name="Matheny P.B."/>
            <person name="Labbe J."/>
            <person name="Martin F.M."/>
        </authorList>
    </citation>
    <scope>NUCLEOTIDE SEQUENCE</scope>
    <source>
        <strain evidence="2">BPL690</strain>
    </source>
</reference>